<reference evidence="2 3" key="1">
    <citation type="submission" date="2015-08" db="EMBL/GenBank/DDBJ databases">
        <title>Complete genome sequence of Rufibacter tibetensis strain 1351t, a radiation-resistant bacterium from tibet plateau.</title>
        <authorList>
            <person name="Dai J."/>
        </authorList>
    </citation>
    <scope>NUCLEOTIDE SEQUENCE [LARGE SCALE GENOMIC DNA]</scope>
    <source>
        <strain evidence="2 3">1351</strain>
    </source>
</reference>
<evidence type="ECO:0008006" key="4">
    <source>
        <dbReference type="Google" id="ProtNLM"/>
    </source>
</evidence>
<dbReference type="OrthoDB" id="9810708at2"/>
<dbReference type="InterPro" id="IPR036259">
    <property type="entry name" value="MFS_trans_sf"/>
</dbReference>
<dbReference type="PATRIC" id="fig|512763.3.peg.2757"/>
<dbReference type="Proteomes" id="UP000061382">
    <property type="component" value="Chromosome"/>
</dbReference>
<organism evidence="2 3">
    <name type="scientific">Rufibacter tibetensis</name>
    <dbReference type="NCBI Taxonomy" id="512763"/>
    <lineage>
        <taxon>Bacteria</taxon>
        <taxon>Pseudomonadati</taxon>
        <taxon>Bacteroidota</taxon>
        <taxon>Cytophagia</taxon>
        <taxon>Cytophagales</taxon>
        <taxon>Hymenobacteraceae</taxon>
        <taxon>Rufibacter</taxon>
    </lineage>
</organism>
<dbReference type="AlphaFoldDB" id="A0A0P0C4A7"/>
<evidence type="ECO:0000313" key="3">
    <source>
        <dbReference type="Proteomes" id="UP000061382"/>
    </source>
</evidence>
<proteinExistence type="predicted"/>
<gene>
    <name evidence="2" type="ORF">DC20_12575</name>
</gene>
<feature type="transmembrane region" description="Helical" evidence="1">
    <location>
        <begin position="145"/>
        <end position="164"/>
    </location>
</feature>
<accession>A0A0P0C4A7</accession>
<dbReference type="SUPFAM" id="SSF103473">
    <property type="entry name" value="MFS general substrate transporter"/>
    <property type="match status" value="1"/>
</dbReference>
<feature type="transmembrane region" description="Helical" evidence="1">
    <location>
        <begin position="170"/>
        <end position="191"/>
    </location>
</feature>
<keyword evidence="1" id="KW-0812">Transmembrane</keyword>
<evidence type="ECO:0000313" key="2">
    <source>
        <dbReference type="EMBL" id="ALI99655.1"/>
    </source>
</evidence>
<keyword evidence="3" id="KW-1185">Reference proteome</keyword>
<feature type="transmembrane region" description="Helical" evidence="1">
    <location>
        <begin position="86"/>
        <end position="107"/>
    </location>
</feature>
<dbReference type="SUPFAM" id="SSF48371">
    <property type="entry name" value="ARM repeat"/>
    <property type="match status" value="1"/>
</dbReference>
<keyword evidence="1" id="KW-0472">Membrane</keyword>
<dbReference type="STRING" id="512763.DC20_12575"/>
<dbReference type="KEGG" id="rti:DC20_12575"/>
<keyword evidence="1" id="KW-1133">Transmembrane helix</keyword>
<dbReference type="InterPro" id="IPR016024">
    <property type="entry name" value="ARM-type_fold"/>
</dbReference>
<feature type="transmembrane region" description="Helical" evidence="1">
    <location>
        <begin position="224"/>
        <end position="243"/>
    </location>
</feature>
<dbReference type="EMBL" id="CP012643">
    <property type="protein sequence ID" value="ALI99655.1"/>
    <property type="molecule type" value="Genomic_DNA"/>
</dbReference>
<feature type="transmembrane region" description="Helical" evidence="1">
    <location>
        <begin position="119"/>
        <end position="138"/>
    </location>
</feature>
<dbReference type="CDD" id="cd06174">
    <property type="entry name" value="MFS"/>
    <property type="match status" value="1"/>
</dbReference>
<sequence length="921" mass="103484">MNSRINLLLNIKTAESRVVKQLFLVQFCLGIATSTLFTGTLAMFLDAFELKDFPKVYIVSAVLMLITNLFYGKLETRLSPKKLLQTVILFSAISIFLSWAGLTLVPAKWLPFFLAAWNMVVYMLIGYAFWGLAAIIFNVRESKRLFFVVGAGDIPAKMFGYTAASVLAPVLGVESLLWVTIGSFLLAFFFLRNFEHQAISDLGHAVHHEHVPEKTFIAKHFHNHLIFSIAVFSVIVFTVYSLVDYTFLSEVKSRYYTSPEIAAFLGMFFAVGRVLAIMVKLMLSSRVISRLGLTNSLLLAPVILLTISIIMLLPFENQTNIFIMFGVMVLLSEVLKSAVQEPAFLVLFQPLDPHSRLKGHLISKGYTMPIALMISGVFLTGYNYLYGNISITLVTQILVGLLIAWIGSIFLIKKEYLRSLVNALKKGYFTGSELFLNDVSVKILLMDKLNSKNPQEVILALELLERAGDQNLEKRLLPLLQSPSGLVQKYVISRIVALKLTNAFSTIEQAMQENSNASTKPALTTAYYFLTPQPPELLLTEDLEIKKAALIGLSLRGEEEAHQRVRHHLEALSTSEKEEERLAVLDIFAKALHTDFKPFIETLLQDTSEKVYKKALETAGKTKDASLLPQILHVGQSRKTPYALQNAVVLFGDEAFAPLNLTEKPESKDLELVLIRAAGKVKGDFSTQFLTQLLKTEHQYQDEVIEALWNKNAKLFKETKTAVLSWLKTKMVHSRRKALYCHTLAKKPEAPLLAESLASELRQDIKSIMKSLALVYDRQSINRVMDLLSIGSPEKIANAIEMLEQVIPKRCFLVVEALIDFHLEKEKRWQSPKDKKKLSTSQIIHEIVTDNPAGCSPWVKSVACYCIISLPEPELAEAITPEPTTSDTLYTETREFVISHLSQLTTLKHAANRESVDLKFI</sequence>
<name>A0A0P0C4A7_9BACT</name>
<evidence type="ECO:0000256" key="1">
    <source>
        <dbReference type="SAM" id="Phobius"/>
    </source>
</evidence>
<feature type="transmembrane region" description="Helical" evidence="1">
    <location>
        <begin position="295"/>
        <end position="315"/>
    </location>
</feature>
<protein>
    <recommendedName>
        <fullName evidence="4">ADP,ATP carrier protein</fullName>
    </recommendedName>
</protein>
<dbReference type="Gene3D" id="1.25.10.10">
    <property type="entry name" value="Leucine-rich Repeat Variant"/>
    <property type="match status" value="1"/>
</dbReference>
<feature type="transmembrane region" description="Helical" evidence="1">
    <location>
        <begin position="391"/>
        <end position="412"/>
    </location>
</feature>
<dbReference type="InterPro" id="IPR011989">
    <property type="entry name" value="ARM-like"/>
</dbReference>
<dbReference type="RefSeq" id="WP_062544148.1">
    <property type="nucleotide sequence ID" value="NZ_CP012643.1"/>
</dbReference>
<feature type="transmembrane region" description="Helical" evidence="1">
    <location>
        <begin position="263"/>
        <end position="283"/>
    </location>
</feature>
<feature type="transmembrane region" description="Helical" evidence="1">
    <location>
        <begin position="21"/>
        <end position="44"/>
    </location>
</feature>
<feature type="transmembrane region" description="Helical" evidence="1">
    <location>
        <begin position="366"/>
        <end position="385"/>
    </location>
</feature>
<feature type="transmembrane region" description="Helical" evidence="1">
    <location>
        <begin position="56"/>
        <end position="74"/>
    </location>
</feature>